<reference evidence="1 2" key="1">
    <citation type="submission" date="2020-02" db="EMBL/GenBank/DDBJ databases">
        <title>Genome analysis of Thermosulfuriphilus ammonigenes ST65T, an anaerobic thermophilic chemolithoautotrophic bacterium isolated from a deep-sea hydrothermal vent.</title>
        <authorList>
            <person name="Slobodkina G."/>
            <person name="Allioux M."/>
            <person name="Merkel A."/>
            <person name="Alain K."/>
            <person name="Jebbar M."/>
            <person name="Slobodkin A."/>
        </authorList>
    </citation>
    <scope>NUCLEOTIDE SEQUENCE [LARGE SCALE GENOMIC DNA]</scope>
    <source>
        <strain evidence="1 2">ST65</strain>
    </source>
</reference>
<dbReference type="AlphaFoldDB" id="A0A6G7PTH0"/>
<dbReference type="InterPro" id="IPR029052">
    <property type="entry name" value="Metallo-depent_PP-like"/>
</dbReference>
<dbReference type="RefSeq" id="WP_166031110.1">
    <property type="nucleotide sequence ID" value="NZ_CP048877.1"/>
</dbReference>
<sequence length="489" mass="55834">MARYPIRYLCLSDIHLGEEDGLLTNLVPGQDEVDPLRPSPVLMALSDALSELVRAADELPSLIILGDGLELALSGLNQAAMVFERLLEVFFCGPERLFKEIIYIPGNHDHHIWEVAREVQYAGYIARQHPQGSLLPPAWHHSRMFMDKPHYWVKPLFLEAFVHRIKGLEDLSVKVAYPNFGLLNKETKKAVCFHHGHLLEPIYLLMSILKNILFPQGEAPEQIEQIISRIYAEMDIDQIEGENFAWIDFFWSTMGRSGEAGEKVETIYERLQSLESLKEMIDHLAQAIAQKLDIPYIPGDFLEKKAVEVFLKTLIERGLAQERHRPEMALAPELSWTMSAYLSGPLKRQLTEESDVDPADLDLCFVFGHTHKPFSRLERVPAFSGWTKVYNTGGWVVDRLEPLPVYGASLILVDEALNVAALKLFTQGRWGPPEPVEVRSPEARESPLFQWLKGFDFQSDPWLRLVRLAQEAVEVRAAHLRRRALLKRP</sequence>
<dbReference type="Proteomes" id="UP000502179">
    <property type="component" value="Chromosome"/>
</dbReference>
<gene>
    <name evidence="1" type="ORF">G4V39_00750</name>
</gene>
<accession>A0A6G7PTH0</accession>
<protein>
    <submittedName>
        <fullName evidence="1">Uncharacterized protein</fullName>
    </submittedName>
</protein>
<name>A0A6G7PTH0_9BACT</name>
<organism evidence="1 2">
    <name type="scientific">Thermosulfuriphilus ammonigenes</name>
    <dbReference type="NCBI Taxonomy" id="1936021"/>
    <lineage>
        <taxon>Bacteria</taxon>
        <taxon>Pseudomonadati</taxon>
        <taxon>Thermodesulfobacteriota</taxon>
        <taxon>Thermodesulfobacteria</taxon>
        <taxon>Thermodesulfobacteriales</taxon>
        <taxon>Thermodesulfobacteriaceae</taxon>
        <taxon>Thermosulfuriphilus</taxon>
    </lineage>
</organism>
<evidence type="ECO:0000313" key="1">
    <source>
        <dbReference type="EMBL" id="QIJ70887.1"/>
    </source>
</evidence>
<keyword evidence="2" id="KW-1185">Reference proteome</keyword>
<dbReference type="EMBL" id="CP048877">
    <property type="protein sequence ID" value="QIJ70887.1"/>
    <property type="molecule type" value="Genomic_DNA"/>
</dbReference>
<evidence type="ECO:0000313" key="2">
    <source>
        <dbReference type="Proteomes" id="UP000502179"/>
    </source>
</evidence>
<proteinExistence type="predicted"/>
<dbReference type="KEGG" id="tav:G4V39_00750"/>
<dbReference type="SUPFAM" id="SSF56300">
    <property type="entry name" value="Metallo-dependent phosphatases"/>
    <property type="match status" value="1"/>
</dbReference>